<protein>
    <recommendedName>
        <fullName evidence="1">Tf2-1-like SH3-like domain-containing protein</fullName>
    </recommendedName>
</protein>
<evidence type="ECO:0000313" key="2">
    <source>
        <dbReference type="Proteomes" id="UP001652660"/>
    </source>
</evidence>
<feature type="domain" description="Tf2-1-like SH3-like" evidence="1">
    <location>
        <begin position="72"/>
        <end position="137"/>
    </location>
</feature>
<name>A0ABM4WMV2_COFAR</name>
<sequence>MAPYKALYGRRCRSPIYWDEIGERKIIDPTTIPWVEEAYERVKVIRQRLQTAQSRQKSYADHLRKDLEFEIGDKVFLQITPLKGKIRAGKGKKLRPRYIGPFNVLQQIGKVAYRLELPASLSRIHDIFHVSLLKKYHPDQTHILPPENVELDESLTYEERPVQILDRKVKDLRNKQICLVKVLWKHHEVDEATWELEKDMQEKYPDLFTTKGMENSNGGHVVNGNGEANGHVEPLRPIYYQILGRGPCVRFSPSSRFPCCPCRVMHVYPNGLVLSIDDECRQLVVTNRTLL</sequence>
<evidence type="ECO:0000313" key="3">
    <source>
        <dbReference type="RefSeq" id="XP_071933118.1"/>
    </source>
</evidence>
<dbReference type="SUPFAM" id="SSF54160">
    <property type="entry name" value="Chromo domain-like"/>
    <property type="match status" value="1"/>
</dbReference>
<dbReference type="Proteomes" id="UP001652660">
    <property type="component" value="Chromosome 2c"/>
</dbReference>
<reference evidence="3" key="1">
    <citation type="submission" date="2025-08" db="UniProtKB">
        <authorList>
            <consortium name="RefSeq"/>
        </authorList>
    </citation>
    <scope>IDENTIFICATION</scope>
    <source>
        <tissue evidence="3">Leaves</tissue>
    </source>
</reference>
<accession>A0ABM4WMV2</accession>
<organism evidence="2 3">
    <name type="scientific">Coffea arabica</name>
    <name type="common">Arabian coffee</name>
    <dbReference type="NCBI Taxonomy" id="13443"/>
    <lineage>
        <taxon>Eukaryota</taxon>
        <taxon>Viridiplantae</taxon>
        <taxon>Streptophyta</taxon>
        <taxon>Embryophyta</taxon>
        <taxon>Tracheophyta</taxon>
        <taxon>Spermatophyta</taxon>
        <taxon>Magnoliopsida</taxon>
        <taxon>eudicotyledons</taxon>
        <taxon>Gunneridae</taxon>
        <taxon>Pentapetalae</taxon>
        <taxon>asterids</taxon>
        <taxon>lamiids</taxon>
        <taxon>Gentianales</taxon>
        <taxon>Rubiaceae</taxon>
        <taxon>Ixoroideae</taxon>
        <taxon>Gardenieae complex</taxon>
        <taxon>Bertiereae - Coffeeae clade</taxon>
        <taxon>Coffeeae</taxon>
        <taxon>Coffea</taxon>
    </lineage>
</organism>
<gene>
    <name evidence="3" type="primary">LOC140035690</name>
</gene>
<evidence type="ECO:0000259" key="1">
    <source>
        <dbReference type="Pfam" id="PF24626"/>
    </source>
</evidence>
<proteinExistence type="predicted"/>
<dbReference type="RefSeq" id="XP_071933118.1">
    <property type="nucleotide sequence ID" value="XM_072077017.1"/>
</dbReference>
<dbReference type="GeneID" id="140035690"/>
<dbReference type="Pfam" id="PF24626">
    <property type="entry name" value="SH3_Tf2-1"/>
    <property type="match status" value="1"/>
</dbReference>
<dbReference type="InterPro" id="IPR056924">
    <property type="entry name" value="SH3_Tf2-1"/>
</dbReference>
<dbReference type="PANTHER" id="PTHR46148:SF57">
    <property type="entry name" value="OS12G0499874 PROTEIN"/>
    <property type="match status" value="1"/>
</dbReference>
<dbReference type="PANTHER" id="PTHR46148">
    <property type="entry name" value="CHROMO DOMAIN-CONTAINING PROTEIN"/>
    <property type="match status" value="1"/>
</dbReference>
<keyword evidence="2" id="KW-1185">Reference proteome</keyword>
<dbReference type="InterPro" id="IPR016197">
    <property type="entry name" value="Chromo-like_dom_sf"/>
</dbReference>